<dbReference type="InterPro" id="IPR023473">
    <property type="entry name" value="AMMECR1"/>
</dbReference>
<name>A0A1M6I137_9CLOT</name>
<dbReference type="Pfam" id="PF01871">
    <property type="entry name" value="AMMECR1"/>
    <property type="match status" value="1"/>
</dbReference>
<evidence type="ECO:0000313" key="2">
    <source>
        <dbReference type="EMBL" id="SHJ28183.1"/>
    </source>
</evidence>
<dbReference type="GO" id="GO:0016702">
    <property type="term" value="F:oxidoreductase activity, acting on single donors with incorporation of molecular oxygen, incorporation of two atoms of oxygen"/>
    <property type="evidence" value="ECO:0007669"/>
    <property type="project" value="UniProtKB-ARBA"/>
</dbReference>
<dbReference type="Pfam" id="PF02900">
    <property type="entry name" value="LigB"/>
    <property type="match status" value="1"/>
</dbReference>
<dbReference type="PANTHER" id="PTHR13016">
    <property type="entry name" value="AMMECR1 HOMOLOG"/>
    <property type="match status" value="1"/>
</dbReference>
<dbReference type="PANTHER" id="PTHR13016:SF0">
    <property type="entry name" value="AMME SYNDROME CANDIDATE GENE 1 PROTEIN"/>
    <property type="match status" value="1"/>
</dbReference>
<dbReference type="SUPFAM" id="SSF53213">
    <property type="entry name" value="LigB-like"/>
    <property type="match status" value="1"/>
</dbReference>
<dbReference type="InterPro" id="IPR004183">
    <property type="entry name" value="Xdiol_dOase_suB"/>
</dbReference>
<dbReference type="PROSITE" id="PS51112">
    <property type="entry name" value="AMMECR1"/>
    <property type="match status" value="1"/>
</dbReference>
<dbReference type="EMBL" id="FQZB01000007">
    <property type="protein sequence ID" value="SHJ28183.1"/>
    <property type="molecule type" value="Genomic_DNA"/>
</dbReference>
<accession>A0A1M6I137</accession>
<dbReference type="InterPro" id="IPR027485">
    <property type="entry name" value="AMMECR1_N"/>
</dbReference>
<evidence type="ECO:0000313" key="3">
    <source>
        <dbReference type="Proteomes" id="UP000184310"/>
    </source>
</evidence>
<feature type="domain" description="AMMECR1" evidence="1">
    <location>
        <begin position="292"/>
        <end position="467"/>
    </location>
</feature>
<gene>
    <name evidence="2" type="ORF">SAMN02745163_01658</name>
</gene>
<dbReference type="STRING" id="1121302.SAMN02745163_01658"/>
<dbReference type="InterPro" id="IPR036071">
    <property type="entry name" value="AMMECR1_dom_sf"/>
</dbReference>
<proteinExistence type="predicted"/>
<dbReference type="InterPro" id="IPR002733">
    <property type="entry name" value="AMMECR1_domain"/>
</dbReference>
<dbReference type="Gene3D" id="3.40.830.10">
    <property type="entry name" value="LigB-like"/>
    <property type="match status" value="1"/>
</dbReference>
<protein>
    <submittedName>
        <fullName evidence="2">Uncharacterized protein, PH0010 family/AmmeMemoRadiSam system protein A/AmmeMemoRadiSam system protein B</fullName>
    </submittedName>
</protein>
<dbReference type="Gene3D" id="3.30.700.20">
    <property type="entry name" value="Hypothetical protein ph0010, domain 1"/>
    <property type="match status" value="1"/>
</dbReference>
<dbReference type="NCBIfam" id="TIGR00296">
    <property type="entry name" value="TIGR00296 family protein"/>
    <property type="match status" value="1"/>
</dbReference>
<dbReference type="CDD" id="cd07951">
    <property type="entry name" value="ED_3B_N_AMMECR1"/>
    <property type="match status" value="1"/>
</dbReference>
<sequence>MKGYYLMPHPPIMIKEVGNGEEKKIENTIKACEKIAKDIESKDVETIIIISPHGLVFRDGIGIITAGEIEGDLKKFRAPHVSMKFAINKKLTQEIIKCSEKRGILTATLDEHSIKNYGAILSLDHGAMVPLYYVGKEKIYNLVHITYGMLSKMELYSFGMAIKEAVDNLDGKAVLIASGDLSHRLKLSGPYPYSPYGKEFDKKLLDTLQAGNILDLFNLDVKLIKEAGECGLRSLYIMAGAMDGLKIKGNILSYEGTFGVGYGVVSFDFEEGESLYNVLTKFKENEHLRRIKEGSEYTRLARKSLDYYYEKSCIYSDFENLPINFKKDRRGVFVSLKKHGELRGCIGTILPVTSCIAEEISRNAVSAATADPRFPKLKKEELLDIDISVDVLYEPEECERKDLDPKNYGVIVSTKNRRGLLLPNLEGVTEVENQLNIALEKAGIDIEDDYKIERFKVERYSEVKEDD</sequence>
<dbReference type="AlphaFoldDB" id="A0A1M6I137"/>
<keyword evidence="3" id="KW-1185">Reference proteome</keyword>
<dbReference type="Gene3D" id="3.30.1490.150">
    <property type="entry name" value="Hypothetical protein ph0010, domain 2"/>
    <property type="match status" value="1"/>
</dbReference>
<organism evidence="2 3">
    <name type="scientific">Clostridium cavendishii DSM 21758</name>
    <dbReference type="NCBI Taxonomy" id="1121302"/>
    <lineage>
        <taxon>Bacteria</taxon>
        <taxon>Bacillati</taxon>
        <taxon>Bacillota</taxon>
        <taxon>Clostridia</taxon>
        <taxon>Eubacteriales</taxon>
        <taxon>Clostridiaceae</taxon>
        <taxon>Clostridium</taxon>
    </lineage>
</organism>
<dbReference type="GO" id="GO:0008198">
    <property type="term" value="F:ferrous iron binding"/>
    <property type="evidence" value="ECO:0007669"/>
    <property type="project" value="InterPro"/>
</dbReference>
<dbReference type="OrthoDB" id="159752at2"/>
<evidence type="ECO:0000259" key="1">
    <source>
        <dbReference type="PROSITE" id="PS51112"/>
    </source>
</evidence>
<dbReference type="NCBIfam" id="TIGR04335">
    <property type="entry name" value="AmmeMemoSam_A"/>
    <property type="match status" value="1"/>
</dbReference>
<reference evidence="2 3" key="1">
    <citation type="submission" date="2016-11" db="EMBL/GenBank/DDBJ databases">
        <authorList>
            <person name="Jaros S."/>
            <person name="Januszkiewicz K."/>
            <person name="Wedrychowicz H."/>
        </authorList>
    </citation>
    <scope>NUCLEOTIDE SEQUENCE [LARGE SCALE GENOMIC DNA]</scope>
    <source>
        <strain evidence="2 3">DSM 21758</strain>
    </source>
</reference>
<dbReference type="SUPFAM" id="SSF143447">
    <property type="entry name" value="AMMECR1-like"/>
    <property type="match status" value="1"/>
</dbReference>
<dbReference type="InterPro" id="IPR027623">
    <property type="entry name" value="AmmeMemoSam_A"/>
</dbReference>
<dbReference type="RefSeq" id="WP_072986205.1">
    <property type="nucleotide sequence ID" value="NZ_FQZB01000007.1"/>
</dbReference>
<dbReference type="Proteomes" id="UP000184310">
    <property type="component" value="Unassembled WGS sequence"/>
</dbReference>